<protein>
    <submittedName>
        <fullName evidence="7">UDP-2,3-diacylglucosamine diphosphatase</fullName>
    </submittedName>
</protein>
<evidence type="ECO:0000259" key="6">
    <source>
        <dbReference type="Pfam" id="PF00149"/>
    </source>
</evidence>
<keyword evidence="3" id="KW-0479">Metal-binding</keyword>
<evidence type="ECO:0000256" key="3">
    <source>
        <dbReference type="ARBA" id="ARBA00022723"/>
    </source>
</evidence>
<dbReference type="InterPro" id="IPR029052">
    <property type="entry name" value="Metallo-depent_PP-like"/>
</dbReference>
<evidence type="ECO:0000313" key="7">
    <source>
        <dbReference type="EMBL" id="MCA2019002.1"/>
    </source>
</evidence>
<dbReference type="PANTHER" id="PTHR34990:SF2">
    <property type="entry name" value="BLL8164 PROTEIN"/>
    <property type="match status" value="1"/>
</dbReference>
<reference evidence="8" key="1">
    <citation type="submission" date="2023-07" db="EMBL/GenBank/DDBJ databases">
        <title>Molecular identification of indigenous halophilic bacteria isolated from red sea cost, biodegradation of synthetic dyes and assessment of degraded metabolite toxicity.</title>
        <authorList>
            <person name="Chaieb K."/>
            <person name="Altayb H.N."/>
        </authorList>
    </citation>
    <scope>NUCLEOTIDE SEQUENCE [LARGE SCALE GENOMIC DNA]</scope>
    <source>
        <strain evidence="8">K20</strain>
    </source>
</reference>
<gene>
    <name evidence="7" type="ORF">LDJ79_23015</name>
</gene>
<keyword evidence="5" id="KW-0464">Manganese</keyword>
<dbReference type="CDD" id="cd07398">
    <property type="entry name" value="MPP_YbbF-LpxH"/>
    <property type="match status" value="1"/>
</dbReference>
<dbReference type="EMBL" id="JAIWIU010000227">
    <property type="protein sequence ID" value="MCA2019002.1"/>
    <property type="molecule type" value="Genomic_DNA"/>
</dbReference>
<dbReference type="SUPFAM" id="SSF56300">
    <property type="entry name" value="Metallo-dependent phosphatases"/>
    <property type="match status" value="1"/>
</dbReference>
<comment type="caution">
    <text evidence="7">The sequence shown here is derived from an EMBL/GenBank/DDBJ whole genome shotgun (WGS) entry which is preliminary data.</text>
</comment>
<evidence type="ECO:0000256" key="4">
    <source>
        <dbReference type="ARBA" id="ARBA00023136"/>
    </source>
</evidence>
<dbReference type="InterPro" id="IPR004843">
    <property type="entry name" value="Calcineurin-like_PHP"/>
</dbReference>
<evidence type="ECO:0000313" key="8">
    <source>
        <dbReference type="Proteomes" id="UP001199044"/>
    </source>
</evidence>
<organism evidence="7 8">
    <name type="scientific">Vibrio tritonius</name>
    <dbReference type="NCBI Taxonomy" id="1435069"/>
    <lineage>
        <taxon>Bacteria</taxon>
        <taxon>Pseudomonadati</taxon>
        <taxon>Pseudomonadota</taxon>
        <taxon>Gammaproteobacteria</taxon>
        <taxon>Vibrionales</taxon>
        <taxon>Vibrionaceae</taxon>
        <taxon>Vibrio</taxon>
    </lineage>
</organism>
<accession>A0ABS7YVC4</accession>
<evidence type="ECO:0000256" key="2">
    <source>
        <dbReference type="ARBA" id="ARBA00022519"/>
    </source>
</evidence>
<keyword evidence="4" id="KW-0472">Membrane</keyword>
<name>A0ABS7YVC4_9VIBR</name>
<dbReference type="RefSeq" id="WP_225252268.1">
    <property type="nucleotide sequence ID" value="NZ_JAIWIU010000227.1"/>
</dbReference>
<keyword evidence="1" id="KW-1003">Cell membrane</keyword>
<dbReference type="InterPro" id="IPR043461">
    <property type="entry name" value="LpxH-like"/>
</dbReference>
<keyword evidence="2" id="KW-0997">Cell inner membrane</keyword>
<keyword evidence="8" id="KW-1185">Reference proteome</keyword>
<dbReference type="Proteomes" id="UP001199044">
    <property type="component" value="Unassembled WGS sequence"/>
</dbReference>
<sequence length="265" mass="30729">MTSADRHCRAIWLSDLHLGERHCRARYLLHFLRYHHSEYLFLVGDIVDMQALKRRWHWPEEHQQILQLLRRKAKQGTKVIYIPGNHDDALRDWVGSSIEQVEIHREYVYHSPSHGKLLMVHGDEFDRQMCTSRLEGVMGDYAYDLVLMINSLWNGVRRLFGKPYQSVARTIKQWSPAAEAAMNRYRSLAVGKIKNTDFDGIVCGHIHNPELLPVDGKLYINTGDWLENCTAVLEHHDGRLELSHYSEQTQELSAVAAPVNQPRTA</sequence>
<dbReference type="PANTHER" id="PTHR34990">
    <property type="entry name" value="UDP-2,3-DIACYLGLUCOSAMINE HYDROLASE-RELATED"/>
    <property type="match status" value="1"/>
</dbReference>
<dbReference type="Pfam" id="PF00149">
    <property type="entry name" value="Metallophos"/>
    <property type="match status" value="1"/>
</dbReference>
<proteinExistence type="predicted"/>
<dbReference type="Gene3D" id="3.60.21.10">
    <property type="match status" value="1"/>
</dbReference>
<feature type="domain" description="Calcineurin-like phosphoesterase" evidence="6">
    <location>
        <begin position="12"/>
        <end position="209"/>
    </location>
</feature>
<evidence type="ECO:0000256" key="5">
    <source>
        <dbReference type="ARBA" id="ARBA00023211"/>
    </source>
</evidence>
<evidence type="ECO:0000256" key="1">
    <source>
        <dbReference type="ARBA" id="ARBA00022475"/>
    </source>
</evidence>